<evidence type="ECO:0000259" key="1">
    <source>
        <dbReference type="PROSITE" id="PS50866"/>
    </source>
</evidence>
<evidence type="ECO:0000313" key="3">
    <source>
        <dbReference type="Proteomes" id="UP000694700"/>
    </source>
</evidence>
<organism evidence="2 3">
    <name type="scientific">Cyprinus carpio</name>
    <name type="common">Common carp</name>
    <dbReference type="NCBI Taxonomy" id="7962"/>
    <lineage>
        <taxon>Eukaryota</taxon>
        <taxon>Metazoa</taxon>
        <taxon>Chordata</taxon>
        <taxon>Craniata</taxon>
        <taxon>Vertebrata</taxon>
        <taxon>Euteleostomi</taxon>
        <taxon>Actinopterygii</taxon>
        <taxon>Neopterygii</taxon>
        <taxon>Teleostei</taxon>
        <taxon>Ostariophysi</taxon>
        <taxon>Cypriniformes</taxon>
        <taxon>Cyprinidae</taxon>
        <taxon>Cyprininae</taxon>
        <taxon>Cyprinus</taxon>
    </lineage>
</organism>
<dbReference type="PROSITE" id="PS50866">
    <property type="entry name" value="GOLD"/>
    <property type="match status" value="1"/>
</dbReference>
<dbReference type="Ensembl" id="ENSCCRT00015029115.1">
    <property type="protein sequence ID" value="ENSCCRP00015028121.1"/>
    <property type="gene ID" value="ENSCCRG00015011866.1"/>
</dbReference>
<protein>
    <recommendedName>
        <fullName evidence="1">GOLD domain-containing protein</fullName>
    </recommendedName>
</protein>
<dbReference type="FunFam" id="2.60.120.680:FF:000004">
    <property type="entry name" value="FYVE and coiled-coil domain containing 1"/>
    <property type="match status" value="1"/>
</dbReference>
<dbReference type="GO" id="GO:0005764">
    <property type="term" value="C:lysosome"/>
    <property type="evidence" value="ECO:0007669"/>
    <property type="project" value="TreeGrafter"/>
</dbReference>
<dbReference type="GO" id="GO:0005770">
    <property type="term" value="C:late endosome"/>
    <property type="evidence" value="ECO:0007669"/>
    <property type="project" value="TreeGrafter"/>
</dbReference>
<reference evidence="2" key="1">
    <citation type="submission" date="2025-08" db="UniProtKB">
        <authorList>
            <consortium name="Ensembl"/>
        </authorList>
    </citation>
    <scope>IDENTIFICATION</scope>
</reference>
<dbReference type="Proteomes" id="UP000694700">
    <property type="component" value="Unplaced"/>
</dbReference>
<dbReference type="PANTHER" id="PTHR46753:SF2">
    <property type="entry name" value="FYVE AND COILED-COIL DOMAIN-CONTAINING PROTEIN 1"/>
    <property type="match status" value="1"/>
</dbReference>
<dbReference type="InterPro" id="IPR036598">
    <property type="entry name" value="GOLD_dom_sf"/>
</dbReference>
<dbReference type="PANTHER" id="PTHR46753">
    <property type="entry name" value="FYVE AND COILED-COIL DOMAIN-CONTAINING PROTEIN 1"/>
    <property type="match status" value="1"/>
</dbReference>
<dbReference type="AlphaFoldDB" id="A0A8C1TWV9"/>
<feature type="domain" description="GOLD" evidence="1">
    <location>
        <begin position="32"/>
        <end position="161"/>
    </location>
</feature>
<dbReference type="SUPFAM" id="SSF101576">
    <property type="entry name" value="Supernatant protein factor (SPF), C-terminal domain"/>
    <property type="match status" value="1"/>
</dbReference>
<sequence>MRCKCIYVCRSSSDLNSTEDSDELIGSVQDAEICLLKSGEMTLSVPFSVEDVVQFGDKSRELFIRSSCYSVILITATHPGLTISWVFSSEPKSIAFSVVYRENLDTPPEQAKVLIPLTRCNSHKETIQGQLKVRNSGEYTLIFDNSFSRFLSKKVQYRLSIEKPEVDNGSDCSS</sequence>
<dbReference type="InterPro" id="IPR009038">
    <property type="entry name" value="GOLD_dom"/>
</dbReference>
<dbReference type="GO" id="GO:0005776">
    <property type="term" value="C:autophagosome"/>
    <property type="evidence" value="ECO:0007669"/>
    <property type="project" value="TreeGrafter"/>
</dbReference>
<dbReference type="GO" id="GO:0072383">
    <property type="term" value="P:plus-end-directed vesicle transport along microtubule"/>
    <property type="evidence" value="ECO:0007669"/>
    <property type="project" value="TreeGrafter"/>
</dbReference>
<dbReference type="GO" id="GO:1901098">
    <property type="term" value="P:positive regulation of autophagosome maturation"/>
    <property type="evidence" value="ECO:0007669"/>
    <property type="project" value="TreeGrafter"/>
</dbReference>
<accession>A0A8C1TWV9</accession>
<dbReference type="Gene3D" id="2.60.120.680">
    <property type="entry name" value="GOLD domain"/>
    <property type="match status" value="1"/>
</dbReference>
<name>A0A8C1TWV9_CYPCA</name>
<evidence type="ECO:0000313" key="2">
    <source>
        <dbReference type="Ensembl" id="ENSCCRP00015028121.1"/>
    </source>
</evidence>
<proteinExistence type="predicted"/>